<dbReference type="Gene3D" id="1.10.10.10">
    <property type="entry name" value="Winged helix-like DNA-binding domain superfamily/Winged helix DNA-binding domain"/>
    <property type="match status" value="1"/>
</dbReference>
<organism evidence="1 2">
    <name type="scientific">Alteromonas macleodii (strain English Channel 673)</name>
    <dbReference type="NCBI Taxonomy" id="1004788"/>
    <lineage>
        <taxon>Bacteria</taxon>
        <taxon>Pseudomonadati</taxon>
        <taxon>Pseudomonadota</taxon>
        <taxon>Gammaproteobacteria</taxon>
        <taxon>Alteromonadales</taxon>
        <taxon>Alteromonadaceae</taxon>
        <taxon>Alteromonas/Salinimonas group</taxon>
        <taxon>Alteromonas</taxon>
    </lineage>
</organism>
<evidence type="ECO:0008006" key="3">
    <source>
        <dbReference type="Google" id="ProtNLM"/>
    </source>
</evidence>
<dbReference type="AlphaFoldDB" id="A0AB33A3Y1"/>
<reference evidence="2" key="1">
    <citation type="journal article" date="2012" name="Sci. Rep.">
        <title>Genomes of surface isolates of Alteromonas macleodii: the life of a widespread marine opportunistic copiotroph.</title>
        <authorList>
            <person name="Lopez-Perez M."/>
            <person name="Gonzaga A."/>
            <person name="Martin-Cuadrado A.B."/>
            <person name="Onyshchenko O."/>
            <person name="Ghavidel A."/>
            <person name="Ghai R."/>
            <person name="Rodriguez-Valera F."/>
        </authorList>
    </citation>
    <scope>NUCLEOTIDE SEQUENCE [LARGE SCALE GENOMIC DNA]</scope>
    <source>
        <strain evidence="2">English Channel 673</strain>
    </source>
</reference>
<dbReference type="InterPro" id="IPR036390">
    <property type="entry name" value="WH_DNA-bd_sf"/>
</dbReference>
<dbReference type="KEGG" id="amg:AMEC673_18730"/>
<dbReference type="SUPFAM" id="SSF46785">
    <property type="entry name" value="Winged helix' DNA-binding domain"/>
    <property type="match status" value="1"/>
</dbReference>
<evidence type="ECO:0000313" key="1">
    <source>
        <dbReference type="EMBL" id="AFT76422.1"/>
    </source>
</evidence>
<name>A0AB33A3Y1_ALTME</name>
<evidence type="ECO:0000313" key="2">
    <source>
        <dbReference type="Proteomes" id="UP000006296"/>
    </source>
</evidence>
<dbReference type="InterPro" id="IPR036388">
    <property type="entry name" value="WH-like_DNA-bd_sf"/>
</dbReference>
<protein>
    <recommendedName>
        <fullName evidence="3">MarR family transcriptional regulator</fullName>
    </recommendedName>
</protein>
<dbReference type="Proteomes" id="UP000006296">
    <property type="component" value="Chromosome"/>
</dbReference>
<dbReference type="RefSeq" id="WP_014977747.1">
    <property type="nucleotide sequence ID" value="NC_018678.1"/>
</dbReference>
<sequence length="228" mass="25909">MSNRLGDRQTMLLELLESSCDKHEGEKIVKFSNAIEATGMHQSAVSRALKSLEEKKLIKRIVLKEVAKTSVTLPVAMSQEDQTLSSYSNVGNVVKAFAKYSSSLKDVNLIVVEETIRKRTDHEKVLLAIKRLRGVNFVFEQVFHREKTPDHGLTYQTYHFQPNTSSTEIIGNFIGKAIPLRYLVLESGFKMHLLKRLVSELEEVGYVRLVYSREVSGNTDFQDIIGLY</sequence>
<proteinExistence type="predicted"/>
<accession>A0AB33A3Y1</accession>
<gene>
    <name evidence="1" type="ordered locus">AMEC673_18730</name>
</gene>
<dbReference type="EMBL" id="CP003844">
    <property type="protein sequence ID" value="AFT76422.1"/>
    <property type="molecule type" value="Genomic_DNA"/>
</dbReference>